<feature type="transmembrane region" description="Helical" evidence="1">
    <location>
        <begin position="12"/>
        <end position="34"/>
    </location>
</feature>
<reference evidence="2 3" key="1">
    <citation type="submission" date="2019-10" db="EMBL/GenBank/DDBJ databases">
        <title>Vibrio sp. nov., isolated from Coralline algae surface.</title>
        <authorList>
            <person name="Geng Y."/>
            <person name="Zhang X."/>
        </authorList>
    </citation>
    <scope>NUCLEOTIDE SEQUENCE [LARGE SCALE GENOMIC DNA]</scope>
    <source>
        <strain evidence="2 3">SM1977</strain>
    </source>
</reference>
<protein>
    <submittedName>
        <fullName evidence="2">Uncharacterized protein</fullName>
    </submittedName>
</protein>
<sequence>MQIDLQTLSQNPYITLGSFALALFGIVLAIIFYVRSKKDKTPCYDSSSNTIIEGLNQALDGLEVHYKGQAQERVCVTKLVLWNAGRDTIDKSDLVERDQLRVVTPDGIELLDIQIIDVSTESNLVTLGEVTQQEQGAVFSIDFDFLDHADYLVIQIIHNGSSSEEFSIAGKIKGVKEIVKSDGIRLSSSQSKILRLLPIVGEFDQLMQSPRFMKYFGSIAYGGFGCFAVWHLINGKTDWYVWVGAGFCIFASFLVYFGHRNLSPVKI</sequence>
<keyword evidence="3" id="KW-1185">Reference proteome</keyword>
<evidence type="ECO:0000256" key="1">
    <source>
        <dbReference type="SAM" id="Phobius"/>
    </source>
</evidence>
<proteinExistence type="predicted"/>
<dbReference type="Proteomes" id="UP000348942">
    <property type="component" value="Chromosome 2"/>
</dbReference>
<keyword evidence="1" id="KW-1133">Transmembrane helix</keyword>
<name>A0A5Q0TIT5_9VIBR</name>
<keyword evidence="1" id="KW-0812">Transmembrane</keyword>
<gene>
    <name evidence="2" type="ORF">GFB47_15745</name>
</gene>
<accession>A0A5Q0TIT5</accession>
<evidence type="ECO:0000313" key="3">
    <source>
        <dbReference type="Proteomes" id="UP000348942"/>
    </source>
</evidence>
<feature type="transmembrane region" description="Helical" evidence="1">
    <location>
        <begin position="215"/>
        <end position="233"/>
    </location>
</feature>
<evidence type="ECO:0000313" key="2">
    <source>
        <dbReference type="EMBL" id="QGA66834.1"/>
    </source>
</evidence>
<dbReference type="AlphaFoldDB" id="A0A5Q0TIT5"/>
<dbReference type="EMBL" id="CP045700">
    <property type="protein sequence ID" value="QGA66834.1"/>
    <property type="molecule type" value="Genomic_DNA"/>
</dbReference>
<keyword evidence="1" id="KW-0472">Membrane</keyword>
<dbReference type="RefSeq" id="WP_153448923.1">
    <property type="nucleotide sequence ID" value="NZ_CP045700.1"/>
</dbReference>
<organism evidence="2 3">
    <name type="scientific">Vibrio algicola</name>
    <dbReference type="NCBI Taxonomy" id="2662262"/>
    <lineage>
        <taxon>Bacteria</taxon>
        <taxon>Pseudomonadati</taxon>
        <taxon>Pseudomonadota</taxon>
        <taxon>Gammaproteobacteria</taxon>
        <taxon>Vibrionales</taxon>
        <taxon>Vibrionaceae</taxon>
        <taxon>Vibrio</taxon>
    </lineage>
</organism>
<feature type="transmembrane region" description="Helical" evidence="1">
    <location>
        <begin position="239"/>
        <end position="257"/>
    </location>
</feature>